<name>A0A0C7QTY9_PARSO</name>
<reference evidence="1 2" key="1">
    <citation type="submission" date="2015-01" db="EMBL/GenBank/DDBJ databases">
        <authorList>
            <person name="Aslett A.Martin."/>
            <person name="De Silva Nishadi"/>
        </authorList>
    </citation>
    <scope>NUCLEOTIDE SEQUENCE [LARGE SCALE GENOMIC DNA]</scope>
    <source>
        <strain evidence="1 2">R28058</strain>
    </source>
</reference>
<organism evidence="1 2">
    <name type="scientific">Paraclostridium sordellii</name>
    <name type="common">Clostridium sordellii</name>
    <dbReference type="NCBI Taxonomy" id="1505"/>
    <lineage>
        <taxon>Bacteria</taxon>
        <taxon>Bacillati</taxon>
        <taxon>Bacillota</taxon>
        <taxon>Clostridia</taxon>
        <taxon>Peptostreptococcales</taxon>
        <taxon>Peptostreptococcaceae</taxon>
        <taxon>Paraclostridium</taxon>
    </lineage>
</organism>
<protein>
    <submittedName>
        <fullName evidence="1">Uncharacterized protein</fullName>
    </submittedName>
</protein>
<evidence type="ECO:0000313" key="2">
    <source>
        <dbReference type="Proteomes" id="UP000049127"/>
    </source>
</evidence>
<proteinExistence type="predicted"/>
<dbReference type="EMBL" id="CEKZ01000003">
    <property type="protein sequence ID" value="CEQ04102.1"/>
    <property type="molecule type" value="Genomic_DNA"/>
</dbReference>
<dbReference type="AlphaFoldDB" id="A0A0C7QTY9"/>
<dbReference type="Proteomes" id="UP000049127">
    <property type="component" value="Unassembled WGS sequence"/>
</dbReference>
<dbReference type="RefSeq" id="WP_055342165.1">
    <property type="nucleotide sequence ID" value="NZ_CEKZ01000003.1"/>
</dbReference>
<sequence>MLNYIVFVNKNKEVMILDVECNPKYSQEIGYQADPYWDWDTCNEDLQMDCEVNFDTNKAFDTIGIYKIYGFSTSCDTPDGYYEGYTVERVEKIQEVKY</sequence>
<gene>
    <name evidence="1" type="ORF">R28058_18351</name>
</gene>
<evidence type="ECO:0000313" key="1">
    <source>
        <dbReference type="EMBL" id="CEQ04102.1"/>
    </source>
</evidence>
<accession>A0A0C7QTY9</accession>